<dbReference type="InterPro" id="IPR003008">
    <property type="entry name" value="Tubulin_FtsZ_GTPase"/>
</dbReference>
<dbReference type="PANTHER" id="PTHR11588">
    <property type="entry name" value="TUBULIN"/>
    <property type="match status" value="1"/>
</dbReference>
<dbReference type="SUPFAM" id="SSF55307">
    <property type="entry name" value="Tubulin C-terminal domain-like"/>
    <property type="match status" value="1"/>
</dbReference>
<dbReference type="EMBL" id="HG712467">
    <property type="protein sequence ID" value="CDJ50869.1"/>
    <property type="molecule type" value="Genomic_DNA"/>
</dbReference>
<reference evidence="17" key="2">
    <citation type="submission" date="2013-10" db="EMBL/GenBank/DDBJ databases">
        <authorList>
            <person name="Aslett M."/>
        </authorList>
    </citation>
    <scope>NUCLEOTIDE SEQUENCE [LARGE SCALE GENOMIC DNA]</scope>
    <source>
        <strain evidence="17">Houghton</strain>
    </source>
</reference>
<dbReference type="SMART" id="SM00864">
    <property type="entry name" value="Tubulin"/>
    <property type="match status" value="1"/>
</dbReference>
<evidence type="ECO:0000256" key="8">
    <source>
        <dbReference type="ARBA" id="ARBA00022794"/>
    </source>
</evidence>
<sequence length="533" mass="57650">MSTLAVMVGGCGNYLGSELFSAIYAELLRAKSVGDSSTADSLSRQFFTGDSAAAHGNFLKARSLLIDMEAKTVQNCLLHQPLPKITEVRGGCYMGRAIPKSRTRQTETGWFWDPKFAYWQQGGCGNNWALGHEIQGPANRDNMERLLFDLAEEADSVSSVMVLHSLAGGTGSGVGSYLTELCADLLPGTCIASCCVWPFDAEVSTQAFNTVLSLASLQTNSDGIFIFENGRYAKILQRHASSSTTPTAAGLSEINRCIARDLVGCCLLPSSSAAPQTKSPSPGSSGCYHERKREHHAPWPTTVRGLLDRDATVALRCPLRDVLTEAAPHPAFKLLTCRYLPQTFLAERNTSRFTSYTFASLLHRLERMFARADTLDLLAPPSLSTPSNYRQTNYAVTQQKNRDNSRHANAKDDIHPNAAVGAQLCLRGPAARSLEGDPTAACEIALWPYALSPVQISAHPFAAHGEPCSMGLTTSCRTPLPALQSTLQLGIEMLHAGAFVHHYEEFGVGFEELQAAVEQLQEIAYAYSALGPG</sequence>
<dbReference type="SUPFAM" id="SSF52490">
    <property type="entry name" value="Tubulin nucleotide-binding domain-like"/>
    <property type="match status" value="1"/>
</dbReference>
<evidence type="ECO:0000256" key="9">
    <source>
        <dbReference type="ARBA" id="ARBA00023134"/>
    </source>
</evidence>
<evidence type="ECO:0000256" key="6">
    <source>
        <dbReference type="ARBA" id="ARBA00022701"/>
    </source>
</evidence>
<evidence type="ECO:0000256" key="11">
    <source>
        <dbReference type="ARBA" id="ARBA00023273"/>
    </source>
</evidence>
<dbReference type="GO" id="GO:0005874">
    <property type="term" value="C:microtubule"/>
    <property type="evidence" value="ECO:0007669"/>
    <property type="project" value="UniProtKB-KW"/>
</dbReference>
<dbReference type="Gene3D" id="3.40.50.1440">
    <property type="entry name" value="Tubulin/FtsZ, GTPase domain"/>
    <property type="match status" value="1"/>
</dbReference>
<dbReference type="GO" id="GO:0005525">
    <property type="term" value="F:GTP binding"/>
    <property type="evidence" value="ECO:0007669"/>
    <property type="project" value="UniProtKB-UniRule"/>
</dbReference>
<dbReference type="GO" id="GO:0005634">
    <property type="term" value="C:nucleus"/>
    <property type="evidence" value="ECO:0007669"/>
    <property type="project" value="UniProtKB-SubCell"/>
</dbReference>
<evidence type="ECO:0000259" key="16">
    <source>
        <dbReference type="SMART" id="SM00864"/>
    </source>
</evidence>
<protein>
    <recommendedName>
        <fullName evidence="5">Tubulin delta chain</fullName>
    </recommendedName>
    <alternativeName>
        <fullName evidence="12">Delta-tubulin</fullName>
    </alternativeName>
</protein>
<dbReference type="GO" id="GO:0005814">
    <property type="term" value="C:centriole"/>
    <property type="evidence" value="ECO:0007669"/>
    <property type="project" value="UniProtKB-SubCell"/>
</dbReference>
<accession>U6LQJ3</accession>
<comment type="similarity">
    <text evidence="4 14">Belongs to the tubulin family.</text>
</comment>
<evidence type="ECO:0000256" key="13">
    <source>
        <dbReference type="ARBA" id="ARBA00046149"/>
    </source>
</evidence>
<comment type="subcellular location">
    <subcellularLocation>
        <location evidence="3">Cell projection</location>
        <location evidence="3">Cilium</location>
    </subcellularLocation>
    <subcellularLocation>
        <location evidence="1">Cytoplasm</location>
        <location evidence="1">Cytoskeleton</location>
        <location evidence="1">Microtubule organizing center</location>
        <location evidence="1">Centrosome</location>
        <location evidence="1">Centriole</location>
    </subcellularLocation>
    <subcellularLocation>
        <location evidence="2">Nucleus</location>
    </subcellularLocation>
</comment>
<dbReference type="InterPro" id="IPR000217">
    <property type="entry name" value="Tubulin"/>
</dbReference>
<dbReference type="GO" id="GO:0005200">
    <property type="term" value="F:structural constituent of cytoskeleton"/>
    <property type="evidence" value="ECO:0007669"/>
    <property type="project" value="InterPro"/>
</dbReference>
<evidence type="ECO:0000256" key="15">
    <source>
        <dbReference type="SAM" id="MobiDB-lite"/>
    </source>
</evidence>
<dbReference type="GO" id="GO:0030030">
    <property type="term" value="P:cell projection organization"/>
    <property type="evidence" value="ECO:0007669"/>
    <property type="project" value="UniProtKB-KW"/>
</dbReference>
<dbReference type="AlphaFoldDB" id="U6LQJ3"/>
<dbReference type="VEuPathDB" id="ToxoDB:EBH_0086580"/>
<evidence type="ECO:0000313" key="18">
    <source>
        <dbReference type="Proteomes" id="UP000030750"/>
    </source>
</evidence>
<dbReference type="CDD" id="cd02189">
    <property type="entry name" value="delta_zeta_tubulin-like"/>
    <property type="match status" value="1"/>
</dbReference>
<dbReference type="OrthoDB" id="10250004at2759"/>
<dbReference type="PROSITE" id="PS00227">
    <property type="entry name" value="TUBULIN"/>
    <property type="match status" value="1"/>
</dbReference>
<proteinExistence type="inferred from homology"/>
<evidence type="ECO:0000256" key="7">
    <source>
        <dbReference type="ARBA" id="ARBA00022741"/>
    </source>
</evidence>
<evidence type="ECO:0000313" key="17">
    <source>
        <dbReference type="EMBL" id="CDJ50869.1"/>
    </source>
</evidence>
<dbReference type="PRINTS" id="PR01161">
    <property type="entry name" value="TUBULIN"/>
</dbReference>
<evidence type="ECO:0000256" key="5">
    <source>
        <dbReference type="ARBA" id="ARBA00014184"/>
    </source>
</evidence>
<evidence type="ECO:0000256" key="1">
    <source>
        <dbReference type="ARBA" id="ARBA00004114"/>
    </source>
</evidence>
<reference evidence="17" key="1">
    <citation type="submission" date="2013-10" db="EMBL/GenBank/DDBJ databases">
        <title>Genomic analysis of the causative agents of coccidiosis in chickens.</title>
        <authorList>
            <person name="Reid A.J."/>
            <person name="Blake D."/>
            <person name="Billington K."/>
            <person name="Browne H."/>
            <person name="Dunn M."/>
            <person name="Hung S."/>
            <person name="Kawahara F."/>
            <person name="Miranda-Saavedra D."/>
            <person name="Mourier T."/>
            <person name="Nagra H."/>
            <person name="Otto T.D."/>
            <person name="Rawlings N."/>
            <person name="Sanchez A."/>
            <person name="Sanders M."/>
            <person name="Subramaniam C."/>
            <person name="Tay Y."/>
            <person name="Dear P."/>
            <person name="Doerig C."/>
            <person name="Gruber A."/>
            <person name="Parkinson J."/>
            <person name="Shirley M."/>
            <person name="Wan K.L."/>
            <person name="Berriman M."/>
            <person name="Tomley F."/>
            <person name="Pain A."/>
        </authorList>
    </citation>
    <scope>NUCLEOTIDE SEQUENCE [LARGE SCALE GENOMIC DNA]</scope>
    <source>
        <strain evidence="17">Houghton</strain>
    </source>
</reference>
<keyword evidence="18" id="KW-1185">Reference proteome</keyword>
<evidence type="ECO:0000256" key="12">
    <source>
        <dbReference type="ARBA" id="ARBA00030594"/>
    </source>
</evidence>
<dbReference type="Pfam" id="PF00091">
    <property type="entry name" value="Tubulin"/>
    <property type="match status" value="1"/>
</dbReference>
<evidence type="ECO:0000256" key="2">
    <source>
        <dbReference type="ARBA" id="ARBA00004123"/>
    </source>
</evidence>
<keyword evidence="10" id="KW-0539">Nucleus</keyword>
<dbReference type="InterPro" id="IPR017975">
    <property type="entry name" value="Tubulin_CS"/>
</dbReference>
<organism evidence="17 18">
    <name type="scientific">Eimeria brunetti</name>
    <dbReference type="NCBI Taxonomy" id="51314"/>
    <lineage>
        <taxon>Eukaryota</taxon>
        <taxon>Sar</taxon>
        <taxon>Alveolata</taxon>
        <taxon>Apicomplexa</taxon>
        <taxon>Conoidasida</taxon>
        <taxon>Coccidia</taxon>
        <taxon>Eucoccidiorida</taxon>
        <taxon>Eimeriorina</taxon>
        <taxon>Eimeriidae</taxon>
        <taxon>Eimeria</taxon>
    </lineage>
</organism>
<dbReference type="InterPro" id="IPR036525">
    <property type="entry name" value="Tubulin/FtsZ_GTPase_sf"/>
</dbReference>
<keyword evidence="11" id="KW-0966">Cell projection</keyword>
<dbReference type="InterPro" id="IPR002967">
    <property type="entry name" value="Delta_tubulin"/>
</dbReference>
<keyword evidence="8" id="KW-0970">Cilium biogenesis/degradation</keyword>
<keyword evidence="7 14" id="KW-0547">Nucleotide-binding</keyword>
<evidence type="ECO:0000256" key="4">
    <source>
        <dbReference type="ARBA" id="ARBA00009636"/>
    </source>
</evidence>
<dbReference type="Proteomes" id="UP000030750">
    <property type="component" value="Unassembled WGS sequence"/>
</dbReference>
<keyword evidence="6 14" id="KW-0493">Microtubule</keyword>
<gene>
    <name evidence="17" type="ORF">EBH_0086580</name>
</gene>
<evidence type="ECO:0000256" key="3">
    <source>
        <dbReference type="ARBA" id="ARBA00004138"/>
    </source>
</evidence>
<feature type="compositionally biased region" description="Polar residues" evidence="15">
    <location>
        <begin position="272"/>
        <end position="284"/>
    </location>
</feature>
<comment type="function">
    <text evidence="13">Acts as a positive regulator of hedgehog signaling and regulates ciliary function.</text>
</comment>
<feature type="region of interest" description="Disordered" evidence="15">
    <location>
        <begin position="272"/>
        <end position="293"/>
    </location>
</feature>
<feature type="domain" description="Tubulin/FtsZ GTPase" evidence="16">
    <location>
        <begin position="84"/>
        <end position="270"/>
    </location>
</feature>
<name>U6LQJ3_9EIME</name>
<evidence type="ECO:0000256" key="14">
    <source>
        <dbReference type="RuleBase" id="RU000352"/>
    </source>
</evidence>
<dbReference type="GO" id="GO:0005929">
    <property type="term" value="C:cilium"/>
    <property type="evidence" value="ECO:0007669"/>
    <property type="project" value="UniProtKB-SubCell"/>
</dbReference>
<dbReference type="PRINTS" id="PR01224">
    <property type="entry name" value="DELTATUBULIN"/>
</dbReference>
<dbReference type="GO" id="GO:0007017">
    <property type="term" value="P:microtubule-based process"/>
    <property type="evidence" value="ECO:0007669"/>
    <property type="project" value="InterPro"/>
</dbReference>
<keyword evidence="9 14" id="KW-0342">GTP-binding</keyword>
<dbReference type="InterPro" id="IPR008280">
    <property type="entry name" value="Tub_FtsZ_C"/>
</dbReference>
<evidence type="ECO:0000256" key="10">
    <source>
        <dbReference type="ARBA" id="ARBA00023242"/>
    </source>
</evidence>